<evidence type="ECO:0000256" key="6">
    <source>
        <dbReference type="ARBA" id="ARBA00022692"/>
    </source>
</evidence>
<evidence type="ECO:0000256" key="5">
    <source>
        <dbReference type="ARBA" id="ARBA00022514"/>
    </source>
</evidence>
<evidence type="ECO:0000256" key="12">
    <source>
        <dbReference type="ARBA" id="ARBA00032815"/>
    </source>
</evidence>
<dbReference type="Proteomes" id="UP000002280">
    <property type="component" value="Chromosome 2"/>
</dbReference>
<evidence type="ECO:0000256" key="11">
    <source>
        <dbReference type="ARBA" id="ARBA00023180"/>
    </source>
</evidence>
<dbReference type="GO" id="GO:0016020">
    <property type="term" value="C:membrane"/>
    <property type="evidence" value="ECO:0007669"/>
    <property type="project" value="UniProtKB-SubCell"/>
</dbReference>
<evidence type="ECO:0000256" key="9">
    <source>
        <dbReference type="ARBA" id="ARBA00023136"/>
    </source>
</evidence>
<organism evidence="17 18">
    <name type="scientific">Monodelphis domestica</name>
    <name type="common">Gray short-tailed opossum</name>
    <dbReference type="NCBI Taxonomy" id="13616"/>
    <lineage>
        <taxon>Eukaryota</taxon>
        <taxon>Metazoa</taxon>
        <taxon>Chordata</taxon>
        <taxon>Craniata</taxon>
        <taxon>Vertebrata</taxon>
        <taxon>Euteleostomi</taxon>
        <taxon>Mammalia</taxon>
        <taxon>Metatheria</taxon>
        <taxon>Didelphimorphia</taxon>
        <taxon>Didelphidae</taxon>
        <taxon>Monodelphis</taxon>
    </lineage>
</organism>
<dbReference type="GO" id="GO:0034341">
    <property type="term" value="P:response to type II interferon"/>
    <property type="evidence" value="ECO:0007669"/>
    <property type="project" value="InterPro"/>
</dbReference>
<keyword evidence="8 14" id="KW-1133">Transmembrane helix</keyword>
<dbReference type="GO" id="GO:0006898">
    <property type="term" value="P:receptor-mediated endocytosis"/>
    <property type="evidence" value="ECO:0007669"/>
    <property type="project" value="InterPro"/>
</dbReference>
<dbReference type="AlphaFoldDB" id="A0A5F8GUP7"/>
<dbReference type="GO" id="GO:0030307">
    <property type="term" value="P:positive regulation of cell growth"/>
    <property type="evidence" value="ECO:0007669"/>
    <property type="project" value="InterPro"/>
</dbReference>
<keyword evidence="7 15" id="KW-0732">Signal</keyword>
<keyword evidence="10" id="KW-1015">Disulfide bond</keyword>
<dbReference type="CTD" id="58191"/>
<keyword evidence="5" id="KW-0202">Cytokine</keyword>
<dbReference type="GO" id="GO:0008009">
    <property type="term" value="F:chemokine activity"/>
    <property type="evidence" value="ECO:0007669"/>
    <property type="project" value="InterPro"/>
</dbReference>
<comment type="similarity">
    <text evidence="2">Belongs to the intercrine alpha (chemokine CxC) family.</text>
</comment>
<dbReference type="Bgee" id="ENSMODG00000037823">
    <property type="expression patterns" value="Expressed in uterine wall and 19 other cell types or tissues"/>
</dbReference>
<evidence type="ECO:0000256" key="8">
    <source>
        <dbReference type="ARBA" id="ARBA00022989"/>
    </source>
</evidence>
<evidence type="ECO:0000256" key="4">
    <source>
        <dbReference type="ARBA" id="ARBA00022500"/>
    </source>
</evidence>
<keyword evidence="6 14" id="KW-0812">Transmembrane</keyword>
<dbReference type="PANTHER" id="PTHR14385">
    <property type="entry name" value="CXC CHEMOKINE LIGAND"/>
    <property type="match status" value="1"/>
</dbReference>
<dbReference type="GO" id="GO:0005044">
    <property type="term" value="F:scavenger receptor activity"/>
    <property type="evidence" value="ECO:0007669"/>
    <property type="project" value="InterPro"/>
</dbReference>
<evidence type="ECO:0000256" key="10">
    <source>
        <dbReference type="ARBA" id="ARBA00023157"/>
    </source>
</evidence>
<comment type="subcellular location">
    <subcellularLocation>
        <location evidence="1">Membrane</location>
        <topology evidence="1">Single-pass type I membrane protein</topology>
    </subcellularLocation>
</comment>
<evidence type="ECO:0000256" key="1">
    <source>
        <dbReference type="ARBA" id="ARBA00004479"/>
    </source>
</evidence>
<dbReference type="GeneTree" id="ENSGT00390000002148"/>
<sequence>MQLRLEFMSGRTDLAITGQRSMRGSWALCVFFSLTTLQTVVGNQGSILGSCPCDQKLTESLDSTLWKLLTTYLRGYEHCRNYIRFRLPRRNLCASPQNTWVQELKSCFDNHECGFSRIDQTANQIKQDDYTTTRTQGSKPPGLDHLPPFTPTTHPSSQPNWSTRTQPRGMRDRYFSDTTSAPPENTSIINLKWRVEKGPVEQLGTSPIIPVLCLLAIVFVLTVALVCVLCLKRRARQSPKQHSKGFEQIIPYETNPSDSLI</sequence>
<evidence type="ECO:0000256" key="3">
    <source>
        <dbReference type="ARBA" id="ARBA00017995"/>
    </source>
</evidence>
<proteinExistence type="inferred from homology"/>
<keyword evidence="11" id="KW-0325">Glycoprotein</keyword>
<dbReference type="Pfam" id="PF20902">
    <property type="entry name" value="CXCL16"/>
    <property type="match status" value="1"/>
</dbReference>
<evidence type="ECO:0000259" key="16">
    <source>
        <dbReference type="Pfam" id="PF20902"/>
    </source>
</evidence>
<feature type="domain" description="C-X-C motif chemokine 16" evidence="16">
    <location>
        <begin position="41"/>
        <end position="124"/>
    </location>
</feature>
<keyword evidence="9 14" id="KW-0472">Membrane</keyword>
<dbReference type="InterPro" id="IPR026296">
    <property type="entry name" value="CXCL16"/>
</dbReference>
<evidence type="ECO:0000256" key="13">
    <source>
        <dbReference type="SAM" id="MobiDB-lite"/>
    </source>
</evidence>
<dbReference type="GO" id="GO:0034612">
    <property type="term" value="P:response to tumor necrosis factor"/>
    <property type="evidence" value="ECO:0007669"/>
    <property type="project" value="InterPro"/>
</dbReference>
<dbReference type="RefSeq" id="XP_056673662.1">
    <property type="nucleotide sequence ID" value="XM_056817684.1"/>
</dbReference>
<feature type="region of interest" description="Disordered" evidence="13">
    <location>
        <begin position="126"/>
        <end position="168"/>
    </location>
</feature>
<dbReference type="InterPro" id="IPR048585">
    <property type="entry name" value="CXCL16_dom"/>
</dbReference>
<reference evidence="17" key="3">
    <citation type="submission" date="2025-09" db="UniProtKB">
        <authorList>
            <consortium name="Ensembl"/>
        </authorList>
    </citation>
    <scope>IDENTIFICATION</scope>
</reference>
<dbReference type="GO" id="GO:0048247">
    <property type="term" value="P:lymphocyte chemotaxis"/>
    <property type="evidence" value="ECO:0007669"/>
    <property type="project" value="InterPro"/>
</dbReference>
<dbReference type="GO" id="GO:0005615">
    <property type="term" value="C:extracellular space"/>
    <property type="evidence" value="ECO:0007669"/>
    <property type="project" value="UniProtKB-KW"/>
</dbReference>
<accession>A0A5F8GUP7</accession>
<evidence type="ECO:0000313" key="17">
    <source>
        <dbReference type="Ensembl" id="ENSMODP00000051079.1"/>
    </source>
</evidence>
<dbReference type="GO" id="GO:0030335">
    <property type="term" value="P:positive regulation of cell migration"/>
    <property type="evidence" value="ECO:0007669"/>
    <property type="project" value="InterPro"/>
</dbReference>
<evidence type="ECO:0000256" key="2">
    <source>
        <dbReference type="ARBA" id="ARBA00010665"/>
    </source>
</evidence>
<dbReference type="GeneID" id="103094355"/>
<reference evidence="17" key="2">
    <citation type="submission" date="2025-08" db="UniProtKB">
        <authorList>
            <consortium name="Ensembl"/>
        </authorList>
    </citation>
    <scope>IDENTIFICATION</scope>
</reference>
<reference evidence="17 18" key="1">
    <citation type="journal article" date="2007" name="Nature">
        <title>Genome of the marsupial Monodelphis domestica reveals innovation in non-coding sequences.</title>
        <authorList>
            <person name="Mikkelsen T.S."/>
            <person name="Wakefield M.J."/>
            <person name="Aken B."/>
            <person name="Amemiya C.T."/>
            <person name="Chang J.L."/>
            <person name="Duke S."/>
            <person name="Garber M."/>
            <person name="Gentles A.J."/>
            <person name="Goodstadt L."/>
            <person name="Heger A."/>
            <person name="Jurka J."/>
            <person name="Kamal M."/>
            <person name="Mauceli E."/>
            <person name="Searle S.M."/>
            <person name="Sharpe T."/>
            <person name="Baker M.L."/>
            <person name="Batzer M.A."/>
            <person name="Benos P.V."/>
            <person name="Belov K."/>
            <person name="Clamp M."/>
            <person name="Cook A."/>
            <person name="Cuff J."/>
            <person name="Das R."/>
            <person name="Davidow L."/>
            <person name="Deakin J.E."/>
            <person name="Fazzari M.J."/>
            <person name="Glass J.L."/>
            <person name="Grabherr M."/>
            <person name="Greally J.M."/>
            <person name="Gu W."/>
            <person name="Hore T.A."/>
            <person name="Huttley G.A."/>
            <person name="Kleber M."/>
            <person name="Jirtle R.L."/>
            <person name="Koina E."/>
            <person name="Lee J.T."/>
            <person name="Mahony S."/>
            <person name="Marra M.A."/>
            <person name="Miller R.D."/>
            <person name="Nicholls R.D."/>
            <person name="Oda M."/>
            <person name="Papenfuss A.T."/>
            <person name="Parra Z.E."/>
            <person name="Pollock D.D."/>
            <person name="Ray D.A."/>
            <person name="Schein J.E."/>
            <person name="Speed T.P."/>
            <person name="Thompson K."/>
            <person name="VandeBerg J.L."/>
            <person name="Wade C.M."/>
            <person name="Walker J.A."/>
            <person name="Waters P.D."/>
            <person name="Webber C."/>
            <person name="Weidman J.R."/>
            <person name="Xie X."/>
            <person name="Zody M.C."/>
            <person name="Baldwin J."/>
            <person name="Abdouelleil A."/>
            <person name="Abdulkadir J."/>
            <person name="Abebe A."/>
            <person name="Abera B."/>
            <person name="Abreu J."/>
            <person name="Acer S.C."/>
            <person name="Aftuck L."/>
            <person name="Alexander A."/>
            <person name="An P."/>
            <person name="Anderson E."/>
            <person name="Anderson S."/>
            <person name="Arachi H."/>
            <person name="Azer M."/>
            <person name="Bachantsang P."/>
            <person name="Barry A."/>
            <person name="Bayul T."/>
            <person name="Berlin A."/>
            <person name="Bessette D."/>
            <person name="Bloom T."/>
            <person name="Bloom T."/>
            <person name="Boguslavskiy L."/>
            <person name="Bonnet C."/>
            <person name="Boukhgalter B."/>
            <person name="Bourzgui I."/>
            <person name="Brown A."/>
            <person name="Cahill P."/>
            <person name="Channer S."/>
            <person name="Cheshatsang Y."/>
            <person name="Chuda L."/>
            <person name="Citroen M."/>
            <person name="Collymore A."/>
            <person name="Cooke P."/>
            <person name="Costello M."/>
            <person name="D'Aco K."/>
            <person name="Daza R."/>
            <person name="De Haan G."/>
            <person name="DeGray S."/>
            <person name="DeMaso C."/>
            <person name="Dhargay N."/>
            <person name="Dooley K."/>
            <person name="Dooley E."/>
            <person name="Doricent M."/>
            <person name="Dorje P."/>
            <person name="Dorjee K."/>
            <person name="Dupes A."/>
            <person name="Elong R."/>
            <person name="Falk J."/>
            <person name="Farina A."/>
            <person name="Faro S."/>
            <person name="Ferguson D."/>
            <person name="Fisher S."/>
            <person name="Foley C.D."/>
            <person name="Franke A."/>
            <person name="Friedrich D."/>
            <person name="Gadbois L."/>
            <person name="Gearin G."/>
            <person name="Gearin C.R."/>
            <person name="Giannoukos G."/>
            <person name="Goode T."/>
            <person name="Graham J."/>
            <person name="Grandbois E."/>
            <person name="Grewal S."/>
            <person name="Gyaltsen K."/>
            <person name="Hafez N."/>
            <person name="Hagos B."/>
            <person name="Hall J."/>
            <person name="Henson C."/>
            <person name="Hollinger A."/>
            <person name="Honan T."/>
            <person name="Huard M.D."/>
            <person name="Hughes L."/>
            <person name="Hurhula B."/>
            <person name="Husby M.E."/>
            <person name="Kamat A."/>
            <person name="Kanga B."/>
            <person name="Kashin S."/>
            <person name="Khazanovich D."/>
            <person name="Kisner P."/>
            <person name="Lance K."/>
            <person name="Lara M."/>
            <person name="Lee W."/>
            <person name="Lennon N."/>
            <person name="Letendre F."/>
            <person name="LeVine R."/>
            <person name="Lipovsky A."/>
            <person name="Liu X."/>
            <person name="Liu J."/>
            <person name="Liu S."/>
            <person name="Lokyitsang T."/>
            <person name="Lokyitsang Y."/>
            <person name="Lubonja R."/>
            <person name="Lui A."/>
            <person name="MacDonald P."/>
            <person name="Magnisalis V."/>
            <person name="Maru K."/>
            <person name="Matthews C."/>
            <person name="McCusker W."/>
            <person name="McDonough S."/>
            <person name="Mehta T."/>
            <person name="Meldrim J."/>
            <person name="Meneus L."/>
            <person name="Mihai O."/>
            <person name="Mihalev A."/>
            <person name="Mihova T."/>
            <person name="Mittelman R."/>
            <person name="Mlenga V."/>
            <person name="Montmayeur A."/>
            <person name="Mulrain L."/>
            <person name="Navidi A."/>
            <person name="Naylor J."/>
            <person name="Negash T."/>
            <person name="Nguyen T."/>
            <person name="Nguyen N."/>
            <person name="Nicol R."/>
            <person name="Norbu C."/>
            <person name="Norbu N."/>
            <person name="Novod N."/>
            <person name="O'Neill B."/>
            <person name="Osman S."/>
            <person name="Markiewicz E."/>
            <person name="Oyono O.L."/>
            <person name="Patti C."/>
            <person name="Phunkhang P."/>
            <person name="Pierre F."/>
            <person name="Priest M."/>
            <person name="Raghuraman S."/>
            <person name="Rege F."/>
            <person name="Reyes R."/>
            <person name="Rise C."/>
            <person name="Rogov P."/>
            <person name="Ross K."/>
            <person name="Ryan E."/>
            <person name="Settipalli S."/>
            <person name="Shea T."/>
            <person name="Sherpa N."/>
            <person name="Shi L."/>
            <person name="Shih D."/>
            <person name="Sparrow T."/>
            <person name="Spaulding J."/>
            <person name="Stalker J."/>
            <person name="Stange-Thomann N."/>
            <person name="Stavropoulos S."/>
            <person name="Stone C."/>
            <person name="Strader C."/>
            <person name="Tesfaye S."/>
            <person name="Thomson T."/>
            <person name="Thoulutsang Y."/>
            <person name="Thoulutsang D."/>
            <person name="Topham K."/>
            <person name="Topping I."/>
            <person name="Tsamla T."/>
            <person name="Vassiliev H."/>
            <person name="Vo A."/>
            <person name="Wangchuk T."/>
            <person name="Wangdi T."/>
            <person name="Weiand M."/>
            <person name="Wilkinson J."/>
            <person name="Wilson A."/>
            <person name="Yadav S."/>
            <person name="Young G."/>
            <person name="Yu Q."/>
            <person name="Zembek L."/>
            <person name="Zhong D."/>
            <person name="Zimmer A."/>
            <person name="Zwirko Z."/>
            <person name="Jaffe D.B."/>
            <person name="Alvarez P."/>
            <person name="Brockman W."/>
            <person name="Butler J."/>
            <person name="Chin C."/>
            <person name="Gnerre S."/>
            <person name="MacCallum I."/>
            <person name="Graves J.A."/>
            <person name="Ponting C.P."/>
            <person name="Breen M."/>
            <person name="Samollow P.B."/>
            <person name="Lander E.S."/>
            <person name="Lindblad-Toh K."/>
        </authorList>
    </citation>
    <scope>NUCLEOTIDE SEQUENCE [LARGE SCALE GENOMIC DNA]</scope>
</reference>
<evidence type="ECO:0000313" key="18">
    <source>
        <dbReference type="Proteomes" id="UP000002280"/>
    </source>
</evidence>
<evidence type="ECO:0000256" key="14">
    <source>
        <dbReference type="SAM" id="Phobius"/>
    </source>
</evidence>
<dbReference type="PANTHER" id="PTHR14385:SF0">
    <property type="entry name" value="C-X-C MOTIF CHEMOKINE 16"/>
    <property type="match status" value="1"/>
</dbReference>
<protein>
    <recommendedName>
        <fullName evidence="3">C-X-C motif chemokine 16</fullName>
    </recommendedName>
    <alternativeName>
        <fullName evidence="12">Transmembrane chemokine CXCL16</fullName>
    </alternativeName>
</protein>
<evidence type="ECO:0000256" key="7">
    <source>
        <dbReference type="ARBA" id="ARBA00022729"/>
    </source>
</evidence>
<dbReference type="Ensembl" id="ENSMODT00000056721.1">
    <property type="protein sequence ID" value="ENSMODP00000051079.1"/>
    <property type="gene ID" value="ENSMODG00000037823.1"/>
</dbReference>
<feature type="signal peptide" evidence="15">
    <location>
        <begin position="1"/>
        <end position="42"/>
    </location>
</feature>
<feature type="transmembrane region" description="Helical" evidence="14">
    <location>
        <begin position="208"/>
        <end position="231"/>
    </location>
</feature>
<feature type="compositionally biased region" description="Polar residues" evidence="13">
    <location>
        <begin position="151"/>
        <end position="166"/>
    </location>
</feature>
<feature type="chain" id="PRO_5023938091" description="C-X-C motif chemokine 16" evidence="15">
    <location>
        <begin position="43"/>
        <end position="261"/>
    </location>
</feature>
<name>A0A5F8GUP7_MONDO</name>
<dbReference type="GO" id="GO:0005041">
    <property type="term" value="F:low-density lipoprotein particle receptor activity"/>
    <property type="evidence" value="ECO:0007669"/>
    <property type="project" value="InterPro"/>
</dbReference>
<evidence type="ECO:0000256" key="15">
    <source>
        <dbReference type="SAM" id="SignalP"/>
    </source>
</evidence>
<keyword evidence="4" id="KW-0145">Chemotaxis</keyword>
<keyword evidence="18" id="KW-1185">Reference proteome</keyword>
<gene>
    <name evidence="17" type="primary">CXCL16</name>
</gene>